<dbReference type="GO" id="GO:0030170">
    <property type="term" value="F:pyridoxal phosphate binding"/>
    <property type="evidence" value="ECO:0007669"/>
    <property type="project" value="InterPro"/>
</dbReference>
<name>A0A3M0D728_9PROT</name>
<dbReference type="GO" id="GO:0009102">
    <property type="term" value="P:biotin biosynthetic process"/>
    <property type="evidence" value="ECO:0007669"/>
    <property type="project" value="TreeGrafter"/>
</dbReference>
<keyword evidence="8" id="KW-1185">Reference proteome</keyword>
<dbReference type="AlphaFoldDB" id="A0A3M0D728"/>
<keyword evidence="4" id="KW-0808">Transferase</keyword>
<proteinExistence type="inferred from homology"/>
<dbReference type="GO" id="GO:0009448">
    <property type="term" value="P:gamma-aminobutyric acid metabolic process"/>
    <property type="evidence" value="ECO:0007669"/>
    <property type="project" value="TreeGrafter"/>
</dbReference>
<dbReference type="Gene3D" id="3.90.1150.10">
    <property type="entry name" value="Aspartate Aminotransferase, domain 1"/>
    <property type="match status" value="1"/>
</dbReference>
<dbReference type="PIRSF" id="PIRSF000521">
    <property type="entry name" value="Transaminase_4ab_Lys_Orn"/>
    <property type="match status" value="1"/>
</dbReference>
<evidence type="ECO:0000256" key="3">
    <source>
        <dbReference type="ARBA" id="ARBA00022576"/>
    </source>
</evidence>
<evidence type="ECO:0000256" key="6">
    <source>
        <dbReference type="RuleBase" id="RU003560"/>
    </source>
</evidence>
<dbReference type="PROSITE" id="PS00600">
    <property type="entry name" value="AA_TRANSFER_CLASS_3"/>
    <property type="match status" value="1"/>
</dbReference>
<comment type="cofactor">
    <cofactor evidence="1">
        <name>pyridoxal 5'-phosphate</name>
        <dbReference type="ChEBI" id="CHEBI:597326"/>
    </cofactor>
</comment>
<dbReference type="InterPro" id="IPR015424">
    <property type="entry name" value="PyrdxlP-dep_Trfase"/>
</dbReference>
<dbReference type="InterPro" id="IPR015421">
    <property type="entry name" value="PyrdxlP-dep_Trfase_major"/>
</dbReference>
<protein>
    <submittedName>
        <fullName evidence="7">L-2,4-diaminobutyrate transaminase</fullName>
    </submittedName>
</protein>
<evidence type="ECO:0000313" key="8">
    <source>
        <dbReference type="Proteomes" id="UP000271227"/>
    </source>
</evidence>
<comment type="caution">
    <text evidence="7">The sequence shown here is derived from an EMBL/GenBank/DDBJ whole genome shotgun (WGS) entry which is preliminary data.</text>
</comment>
<dbReference type="SUPFAM" id="SSF53383">
    <property type="entry name" value="PLP-dependent transferases"/>
    <property type="match status" value="1"/>
</dbReference>
<keyword evidence="5 6" id="KW-0663">Pyridoxal phosphate</keyword>
<dbReference type="PANTHER" id="PTHR42684">
    <property type="entry name" value="ADENOSYLMETHIONINE-8-AMINO-7-OXONONANOATE AMINOTRANSFERASE"/>
    <property type="match status" value="1"/>
</dbReference>
<dbReference type="Gene3D" id="3.40.640.10">
    <property type="entry name" value="Type I PLP-dependent aspartate aminotransferase-like (Major domain)"/>
    <property type="match status" value="1"/>
</dbReference>
<dbReference type="InterPro" id="IPR049704">
    <property type="entry name" value="Aminotrans_3_PPA_site"/>
</dbReference>
<dbReference type="FunFam" id="3.40.640.10:FF:000014">
    <property type="entry name" value="Adenosylmethionine-8-amino-7-oxononanoate aminotransferase, probable"/>
    <property type="match status" value="1"/>
</dbReference>
<dbReference type="InterPro" id="IPR005814">
    <property type="entry name" value="Aminotrans_3"/>
</dbReference>
<sequence>MTENNAKMAGSAGAAADVSDLDRRYSFHPFTMLAEHERSGPPLVISRGSGVHLEDVTGRRFIDAMAGLWCVNVGYGRDELANAMRDQAATLSYCHAFSSMASDMPAVLSARLIEMAPSAASSPMSKVFFGNSGSDANDTQVKLVWYYNNVLGRPQKKKIIARSRGYHGVTVMSAGMTGLPGLHAGFDLPLPHILHTTAPHRLWEGHGMSDEAFTAKLVDDLEQLIAREGADTIGAMIMEPVMGAGGVIVPPRGYYAAIQDVLARHDILLIADEVICGFGRLGHMFGCDALDIRPDLITVAKGLTSAYYPLSGCIVSEPVWETIVKGGEHYGAFGHGYTYTAHPIAAATALANLDLIASENMVERAGAMGAYLHERLADAFDDHPLVGEIRGFGLIGAVEFVARRDTPRAFDPALKVAPRIVAAMIERGVISRALPNADTIAFSPPFIIGKREIDAVVHAARDAADSVMQDLESAGAWSRPASVT</sequence>
<dbReference type="PANTHER" id="PTHR42684:SF3">
    <property type="entry name" value="ADENOSYLMETHIONINE-8-AMINO-7-OXONONANOATE AMINOTRANSFERASE"/>
    <property type="match status" value="1"/>
</dbReference>
<evidence type="ECO:0000256" key="2">
    <source>
        <dbReference type="ARBA" id="ARBA00008954"/>
    </source>
</evidence>
<organism evidence="7 8">
    <name type="scientific">Eilatimonas milleporae</name>
    <dbReference type="NCBI Taxonomy" id="911205"/>
    <lineage>
        <taxon>Bacteria</taxon>
        <taxon>Pseudomonadati</taxon>
        <taxon>Pseudomonadota</taxon>
        <taxon>Alphaproteobacteria</taxon>
        <taxon>Kordiimonadales</taxon>
        <taxon>Kordiimonadaceae</taxon>
        <taxon>Eilatimonas</taxon>
    </lineage>
</organism>
<gene>
    <name evidence="7" type="ORF">BXY39_0563</name>
</gene>
<dbReference type="InParanoid" id="A0A3M0D728"/>
<dbReference type="EMBL" id="REFR01000009">
    <property type="protein sequence ID" value="RMB12073.1"/>
    <property type="molecule type" value="Genomic_DNA"/>
</dbReference>
<evidence type="ECO:0000256" key="1">
    <source>
        <dbReference type="ARBA" id="ARBA00001933"/>
    </source>
</evidence>
<evidence type="ECO:0000256" key="4">
    <source>
        <dbReference type="ARBA" id="ARBA00022679"/>
    </source>
</evidence>
<accession>A0A3M0D728</accession>
<reference evidence="7 8" key="1">
    <citation type="submission" date="2018-10" db="EMBL/GenBank/DDBJ databases">
        <title>Genomic Encyclopedia of Archaeal and Bacterial Type Strains, Phase II (KMG-II): from individual species to whole genera.</title>
        <authorList>
            <person name="Goeker M."/>
        </authorList>
    </citation>
    <scope>NUCLEOTIDE SEQUENCE [LARGE SCALE GENOMIC DNA]</scope>
    <source>
        <strain evidence="7 8">DSM 25217</strain>
    </source>
</reference>
<evidence type="ECO:0000313" key="7">
    <source>
        <dbReference type="EMBL" id="RMB12073.1"/>
    </source>
</evidence>
<dbReference type="NCBIfam" id="NF004767">
    <property type="entry name" value="PRK06105.1"/>
    <property type="match status" value="1"/>
</dbReference>
<dbReference type="Proteomes" id="UP000271227">
    <property type="component" value="Unassembled WGS sequence"/>
</dbReference>
<dbReference type="Pfam" id="PF00202">
    <property type="entry name" value="Aminotran_3"/>
    <property type="match status" value="1"/>
</dbReference>
<keyword evidence="3" id="KW-0032">Aminotransferase</keyword>
<dbReference type="InterPro" id="IPR015422">
    <property type="entry name" value="PyrdxlP-dep_Trfase_small"/>
</dbReference>
<comment type="similarity">
    <text evidence="2 6">Belongs to the class-III pyridoxal-phosphate-dependent aminotransferase family.</text>
</comment>
<dbReference type="GO" id="GO:0004015">
    <property type="term" value="F:adenosylmethionine-8-amino-7-oxononanoate transaminase activity"/>
    <property type="evidence" value="ECO:0007669"/>
    <property type="project" value="TreeGrafter"/>
</dbReference>
<dbReference type="CDD" id="cd00610">
    <property type="entry name" value="OAT_like"/>
    <property type="match status" value="1"/>
</dbReference>
<evidence type="ECO:0000256" key="5">
    <source>
        <dbReference type="ARBA" id="ARBA00022898"/>
    </source>
</evidence>